<dbReference type="AlphaFoldDB" id="A0A0H5BIK4"/>
<name>A0A0H5BIK4_9EUKA</name>
<organism evidence="1">
    <name type="scientific">Amorphochlora amoebiformis</name>
    <dbReference type="NCBI Taxonomy" id="1561963"/>
    <lineage>
        <taxon>Eukaryota</taxon>
        <taxon>Sar</taxon>
        <taxon>Rhizaria</taxon>
        <taxon>Cercozoa</taxon>
        <taxon>Chlorarachniophyceae</taxon>
        <taxon>Amorphochlora</taxon>
    </lineage>
</organism>
<geneLocation type="nucleomorph" evidence="1"/>
<reference evidence="1" key="1">
    <citation type="journal article" date="2015" name="Genome Biol. Evol.">
        <title>Nucleomorph Genome Sequences of Two Chlorarachniophytes, Amorphochlora amoebiformis and Lotharella vacuolata.</title>
        <authorList>
            <person name="Suzuki S."/>
            <person name="Shirato S."/>
            <person name="Hirakawa Y."/>
            <person name="Ishida K."/>
        </authorList>
    </citation>
    <scope>NUCLEOTIDE SEQUENCE</scope>
    <source>
        <strain evidence="1">CCMP2058</strain>
    </source>
</reference>
<keyword evidence="1" id="KW-0542">Nucleomorph</keyword>
<dbReference type="EMBL" id="AB996603">
    <property type="protein sequence ID" value="BAS01888.1"/>
    <property type="molecule type" value="Genomic_DNA"/>
</dbReference>
<sequence>MIQKSNIVYNVDDVKRSGNVQEYSDDEIQFNRWEKRLKKTKLKYKRNSKNFNAYIIKKCFRTYLHNFIKKKTEYVWSQFKPACSFNITTSKLKDYHRRSFFSISKSKILKISDISNNNNADSKTERLINSKFLQSIKYQYFNKKLI</sequence>
<protein>
    <submittedName>
        <fullName evidence="1">Uncharacterized protein</fullName>
    </submittedName>
</protein>
<accession>A0A0H5BIK4</accession>
<proteinExistence type="predicted"/>
<evidence type="ECO:0000313" key="1">
    <source>
        <dbReference type="EMBL" id="BAS01888.1"/>
    </source>
</evidence>